<feature type="compositionally biased region" description="Basic residues" evidence="1">
    <location>
        <begin position="114"/>
        <end position="125"/>
    </location>
</feature>
<name>A0AAN6LY13_9PLEO</name>
<organism evidence="2 3">
    <name type="scientific">Pseudopithomyces chartarum</name>
    <dbReference type="NCBI Taxonomy" id="1892770"/>
    <lineage>
        <taxon>Eukaryota</taxon>
        <taxon>Fungi</taxon>
        <taxon>Dikarya</taxon>
        <taxon>Ascomycota</taxon>
        <taxon>Pezizomycotina</taxon>
        <taxon>Dothideomycetes</taxon>
        <taxon>Pleosporomycetidae</taxon>
        <taxon>Pleosporales</taxon>
        <taxon>Massarineae</taxon>
        <taxon>Didymosphaeriaceae</taxon>
        <taxon>Pseudopithomyces</taxon>
    </lineage>
</organism>
<feature type="compositionally biased region" description="Basic and acidic residues" evidence="1">
    <location>
        <begin position="185"/>
        <end position="198"/>
    </location>
</feature>
<evidence type="ECO:0000313" key="2">
    <source>
        <dbReference type="EMBL" id="KAK3208285.1"/>
    </source>
</evidence>
<proteinExistence type="predicted"/>
<evidence type="ECO:0000313" key="3">
    <source>
        <dbReference type="Proteomes" id="UP001280581"/>
    </source>
</evidence>
<dbReference type="AlphaFoldDB" id="A0AAN6LY13"/>
<protein>
    <submittedName>
        <fullName evidence="2">Uncharacterized protein</fullName>
    </submittedName>
</protein>
<comment type="caution">
    <text evidence="2">The sequence shown here is derived from an EMBL/GenBank/DDBJ whole genome shotgun (WGS) entry which is preliminary data.</text>
</comment>
<evidence type="ECO:0000256" key="1">
    <source>
        <dbReference type="SAM" id="MobiDB-lite"/>
    </source>
</evidence>
<feature type="region of interest" description="Disordered" evidence="1">
    <location>
        <begin position="1"/>
        <end position="126"/>
    </location>
</feature>
<keyword evidence="3" id="KW-1185">Reference proteome</keyword>
<feature type="region of interest" description="Disordered" evidence="1">
    <location>
        <begin position="174"/>
        <end position="198"/>
    </location>
</feature>
<dbReference type="Proteomes" id="UP001280581">
    <property type="component" value="Unassembled WGS sequence"/>
</dbReference>
<sequence length="198" mass="19939">MGNDGGGRETETGDGFRAGAPTGTGRQGRQGRAGRAGGARDISKRAGSGSLQPEAPQVLGSTPQCAPTAGPASGQPASGQPACTLDADGRASERASDEPGTSDRAAAAAAPATKPKHKPTHKHRSLAAALQPCFPAAAAAAAAFCWSLQSAPSMQCQPVPIPVPVPVPVPVARPAQLKRPHAPHPRREPNVEKDRAPG</sequence>
<gene>
    <name evidence="2" type="ORF">GRF29_77g278752</name>
</gene>
<feature type="compositionally biased region" description="Basic and acidic residues" evidence="1">
    <location>
        <begin position="87"/>
        <end position="97"/>
    </location>
</feature>
<reference evidence="2 3" key="1">
    <citation type="submission" date="2021-02" db="EMBL/GenBank/DDBJ databases">
        <title>Genome assembly of Pseudopithomyces chartarum.</title>
        <authorList>
            <person name="Jauregui R."/>
            <person name="Singh J."/>
            <person name="Voisey C."/>
        </authorList>
    </citation>
    <scope>NUCLEOTIDE SEQUENCE [LARGE SCALE GENOMIC DNA]</scope>
    <source>
        <strain evidence="2 3">AGR01</strain>
    </source>
</reference>
<dbReference type="EMBL" id="WVTA01000007">
    <property type="protein sequence ID" value="KAK3208285.1"/>
    <property type="molecule type" value="Genomic_DNA"/>
</dbReference>
<accession>A0AAN6LY13</accession>
<feature type="compositionally biased region" description="Low complexity" evidence="1">
    <location>
        <begin position="13"/>
        <end position="24"/>
    </location>
</feature>
<feature type="compositionally biased region" description="Basic and acidic residues" evidence="1">
    <location>
        <begin position="1"/>
        <end position="11"/>
    </location>
</feature>